<keyword evidence="2" id="KW-1185">Reference proteome</keyword>
<dbReference type="RefSeq" id="WP_011833695.1">
    <property type="nucleotide sequence ID" value="NC_008942.1"/>
</dbReference>
<gene>
    <name evidence="1" type="ordered locus">Mlab_1325</name>
</gene>
<protein>
    <submittedName>
        <fullName evidence="1">Uncharacterized protein</fullName>
    </submittedName>
</protein>
<dbReference type="GeneID" id="4794424"/>
<evidence type="ECO:0000313" key="1">
    <source>
        <dbReference type="EMBL" id="ABN07492.1"/>
    </source>
</evidence>
<evidence type="ECO:0000313" key="2">
    <source>
        <dbReference type="Proteomes" id="UP000000365"/>
    </source>
</evidence>
<dbReference type="KEGG" id="mla:Mlab_1325"/>
<dbReference type="AlphaFoldDB" id="A2ST36"/>
<organism evidence="1 2">
    <name type="scientific">Methanocorpusculum labreanum (strain ATCC 43576 / DSM 4855 / Z)</name>
    <dbReference type="NCBI Taxonomy" id="410358"/>
    <lineage>
        <taxon>Archaea</taxon>
        <taxon>Methanobacteriati</taxon>
        <taxon>Methanobacteriota</taxon>
        <taxon>Stenosarchaea group</taxon>
        <taxon>Methanomicrobia</taxon>
        <taxon>Methanomicrobiales</taxon>
        <taxon>Methanocorpusculaceae</taxon>
        <taxon>Methanocorpusculum</taxon>
    </lineage>
</organism>
<sequence length="95" mass="11033">MMNDIPPTLQEQLTPLFFKKDVYSGKLCEKGKEIRRLQLELMKEGQPAEELLRRSRSLIEEATYLTTKLRALEREIDGVLTQELLITGKRERAEG</sequence>
<dbReference type="Proteomes" id="UP000000365">
    <property type="component" value="Chromosome"/>
</dbReference>
<accession>A2ST36</accession>
<reference evidence="1 2" key="1">
    <citation type="journal article" date="2009" name="Stand. Genomic Sci.">
        <title>Complete genome sequence of Methanocorpusculum labreanum type strain Z.</title>
        <authorList>
            <person name="Anderson I.J."/>
            <person name="Sieprawska-Lupa M."/>
            <person name="Goltsman E."/>
            <person name="Lapidus A."/>
            <person name="Copeland A."/>
            <person name="Glavina Del Rio T."/>
            <person name="Tice H."/>
            <person name="Dalin E."/>
            <person name="Barry K."/>
            <person name="Pitluck S."/>
            <person name="Hauser L."/>
            <person name="Land M."/>
            <person name="Lucas S."/>
            <person name="Richardson P."/>
            <person name="Whitman W.B."/>
            <person name="Kyrpides N.C."/>
        </authorList>
    </citation>
    <scope>NUCLEOTIDE SEQUENCE [LARGE SCALE GENOMIC DNA]</scope>
    <source>
        <strain evidence="2">ATCC 43576 / DSM 4855 / Z</strain>
    </source>
</reference>
<proteinExistence type="predicted"/>
<dbReference type="EMBL" id="CP000559">
    <property type="protein sequence ID" value="ABN07492.1"/>
    <property type="molecule type" value="Genomic_DNA"/>
</dbReference>
<dbReference type="HOGENOM" id="CLU_2379428_0_0_2"/>
<dbReference type="OrthoDB" id="380633at2157"/>
<name>A2ST36_METLZ</name>